<reference evidence="19" key="1">
    <citation type="journal article" date="2019" name="Int. J. Syst. Evol. Microbiol.">
        <title>The Global Catalogue of Microorganisms (GCM) 10K type strain sequencing project: providing services to taxonomists for standard genome sequencing and annotation.</title>
        <authorList>
            <consortium name="The Broad Institute Genomics Platform"/>
            <consortium name="The Broad Institute Genome Sequencing Center for Infectious Disease"/>
            <person name="Wu L."/>
            <person name="Ma J."/>
        </authorList>
    </citation>
    <scope>NUCLEOTIDE SEQUENCE [LARGE SCALE GENOMIC DNA]</scope>
    <source>
        <strain evidence="19">JCM 17938</strain>
    </source>
</reference>
<evidence type="ECO:0000256" key="6">
    <source>
        <dbReference type="ARBA" id="ARBA00022679"/>
    </source>
</evidence>
<organism evidence="18 19">
    <name type="scientific">Actinoallomurus liliacearum</name>
    <dbReference type="NCBI Taxonomy" id="1080073"/>
    <lineage>
        <taxon>Bacteria</taxon>
        <taxon>Bacillati</taxon>
        <taxon>Actinomycetota</taxon>
        <taxon>Actinomycetes</taxon>
        <taxon>Streptosporangiales</taxon>
        <taxon>Thermomonosporaceae</taxon>
        <taxon>Actinoallomurus</taxon>
    </lineage>
</organism>
<evidence type="ECO:0000256" key="11">
    <source>
        <dbReference type="ARBA" id="ARBA00022989"/>
    </source>
</evidence>
<dbReference type="PROSITE" id="PS50885">
    <property type="entry name" value="HAMP"/>
    <property type="match status" value="1"/>
</dbReference>
<evidence type="ECO:0000313" key="18">
    <source>
        <dbReference type="EMBL" id="GAA4607924.1"/>
    </source>
</evidence>
<dbReference type="Proteomes" id="UP001500212">
    <property type="component" value="Unassembled WGS sequence"/>
</dbReference>
<dbReference type="Pfam" id="PF00512">
    <property type="entry name" value="HisKA"/>
    <property type="match status" value="1"/>
</dbReference>
<accession>A0ABP8TKX5</accession>
<dbReference type="EC" id="2.7.13.3" evidence="3"/>
<keyword evidence="5" id="KW-0597">Phosphoprotein</keyword>
<evidence type="ECO:0000259" key="16">
    <source>
        <dbReference type="PROSITE" id="PS50109"/>
    </source>
</evidence>
<evidence type="ECO:0000256" key="7">
    <source>
        <dbReference type="ARBA" id="ARBA00022692"/>
    </source>
</evidence>
<protein>
    <recommendedName>
        <fullName evidence="3">histidine kinase</fullName>
        <ecNumber evidence="3">2.7.13.3</ecNumber>
    </recommendedName>
</protein>
<keyword evidence="14" id="KW-0472">Membrane</keyword>
<dbReference type="PANTHER" id="PTHR44936:SF9">
    <property type="entry name" value="SENSOR PROTEIN CREC"/>
    <property type="match status" value="1"/>
</dbReference>
<dbReference type="PROSITE" id="PS50109">
    <property type="entry name" value="HIS_KIN"/>
    <property type="match status" value="1"/>
</dbReference>
<dbReference type="Pfam" id="PF00672">
    <property type="entry name" value="HAMP"/>
    <property type="match status" value="1"/>
</dbReference>
<evidence type="ECO:0000256" key="8">
    <source>
        <dbReference type="ARBA" id="ARBA00022741"/>
    </source>
</evidence>
<keyword evidence="11 14" id="KW-1133">Transmembrane helix</keyword>
<feature type="signal peptide" evidence="15">
    <location>
        <begin position="1"/>
        <end position="19"/>
    </location>
</feature>
<dbReference type="GO" id="GO:0016301">
    <property type="term" value="F:kinase activity"/>
    <property type="evidence" value="ECO:0007669"/>
    <property type="project" value="UniProtKB-KW"/>
</dbReference>
<evidence type="ECO:0000256" key="9">
    <source>
        <dbReference type="ARBA" id="ARBA00022777"/>
    </source>
</evidence>
<dbReference type="EMBL" id="BAABHJ010000008">
    <property type="protein sequence ID" value="GAA4607924.1"/>
    <property type="molecule type" value="Genomic_DNA"/>
</dbReference>
<feature type="domain" description="Histidine kinase" evidence="16">
    <location>
        <begin position="230"/>
        <end position="428"/>
    </location>
</feature>
<dbReference type="InterPro" id="IPR003594">
    <property type="entry name" value="HATPase_dom"/>
</dbReference>
<evidence type="ECO:0000256" key="1">
    <source>
        <dbReference type="ARBA" id="ARBA00000085"/>
    </source>
</evidence>
<proteinExistence type="predicted"/>
<dbReference type="Gene3D" id="3.30.565.10">
    <property type="entry name" value="Histidine kinase-like ATPase, C-terminal domain"/>
    <property type="match status" value="1"/>
</dbReference>
<dbReference type="InterPro" id="IPR005467">
    <property type="entry name" value="His_kinase_dom"/>
</dbReference>
<dbReference type="InterPro" id="IPR050980">
    <property type="entry name" value="2C_sensor_his_kinase"/>
</dbReference>
<comment type="subcellular location">
    <subcellularLocation>
        <location evidence="2">Cell membrane</location>
        <topology evidence="2">Multi-pass membrane protein</topology>
    </subcellularLocation>
</comment>
<evidence type="ECO:0000313" key="19">
    <source>
        <dbReference type="Proteomes" id="UP001500212"/>
    </source>
</evidence>
<dbReference type="InterPro" id="IPR003660">
    <property type="entry name" value="HAMP_dom"/>
</dbReference>
<dbReference type="InterPro" id="IPR036890">
    <property type="entry name" value="HATPase_C_sf"/>
</dbReference>
<name>A0ABP8TKX5_9ACTN</name>
<comment type="catalytic activity">
    <reaction evidence="1">
        <text>ATP + protein L-histidine = ADP + protein N-phospho-L-histidine.</text>
        <dbReference type="EC" id="2.7.13.3"/>
    </reaction>
</comment>
<dbReference type="SMART" id="SM00304">
    <property type="entry name" value="HAMP"/>
    <property type="match status" value="1"/>
</dbReference>
<keyword evidence="8" id="KW-0547">Nucleotide-binding</keyword>
<dbReference type="CDD" id="cd00082">
    <property type="entry name" value="HisKA"/>
    <property type="match status" value="1"/>
</dbReference>
<keyword evidence="15" id="KW-0732">Signal</keyword>
<keyword evidence="4" id="KW-1003">Cell membrane</keyword>
<dbReference type="Gene3D" id="6.10.340.10">
    <property type="match status" value="1"/>
</dbReference>
<evidence type="ECO:0000259" key="17">
    <source>
        <dbReference type="PROSITE" id="PS50885"/>
    </source>
</evidence>
<dbReference type="InterPro" id="IPR003661">
    <property type="entry name" value="HisK_dim/P_dom"/>
</dbReference>
<keyword evidence="12" id="KW-0902">Two-component regulatory system</keyword>
<dbReference type="InterPro" id="IPR036097">
    <property type="entry name" value="HisK_dim/P_sf"/>
</dbReference>
<dbReference type="SMART" id="SM00387">
    <property type="entry name" value="HATPase_c"/>
    <property type="match status" value="1"/>
</dbReference>
<evidence type="ECO:0000256" key="12">
    <source>
        <dbReference type="ARBA" id="ARBA00023012"/>
    </source>
</evidence>
<keyword evidence="6" id="KW-0808">Transferase</keyword>
<feature type="transmembrane region" description="Helical" evidence="14">
    <location>
        <begin position="146"/>
        <end position="165"/>
    </location>
</feature>
<evidence type="ECO:0000256" key="3">
    <source>
        <dbReference type="ARBA" id="ARBA00012438"/>
    </source>
</evidence>
<feature type="compositionally biased region" description="Basic residues" evidence="13">
    <location>
        <begin position="431"/>
        <end position="444"/>
    </location>
</feature>
<dbReference type="SMART" id="SM00388">
    <property type="entry name" value="HisKA"/>
    <property type="match status" value="1"/>
</dbReference>
<keyword evidence="19" id="KW-1185">Reference proteome</keyword>
<feature type="region of interest" description="Disordered" evidence="13">
    <location>
        <begin position="426"/>
        <end position="454"/>
    </location>
</feature>
<dbReference type="SUPFAM" id="SSF55874">
    <property type="entry name" value="ATPase domain of HSP90 chaperone/DNA topoisomerase II/histidine kinase"/>
    <property type="match status" value="1"/>
</dbReference>
<dbReference type="RefSeq" id="WP_345353963.1">
    <property type="nucleotide sequence ID" value="NZ_BAABHJ010000008.1"/>
</dbReference>
<evidence type="ECO:0000256" key="10">
    <source>
        <dbReference type="ARBA" id="ARBA00022840"/>
    </source>
</evidence>
<dbReference type="SUPFAM" id="SSF47384">
    <property type="entry name" value="Homodimeric domain of signal transducing histidine kinase"/>
    <property type="match status" value="1"/>
</dbReference>
<dbReference type="Pfam" id="PF02518">
    <property type="entry name" value="HATPase_c"/>
    <property type="match status" value="1"/>
</dbReference>
<keyword evidence="9 18" id="KW-0418">Kinase</keyword>
<sequence length="454" mass="47632">MRRSLALVALAVTSMVALAFLIPSALVVRDAAADRAVIRAQHRVGAVIPAVAASGDPAAVDRAIASASVGGRDRVGVTMPGGARIGDPSAVAPAVIARVRDGGRALETSTGGGPVVLQPVPAGDAGMAVVEVDADAGLLPPGVVPAWLVMFLVAVFLVACSILAADRLGRRVVGSARRLARAAARLGSGDLTVRLVPEGPPELVEAAYAFNAMADQIAQRLTAERQFAADLSHRLRTPLTALRLHIDRLGQGPEMRKARLAMTRMEQEIDIVIKTAQRPGGERATTMCDATEVVRDRVAFWSVLAEDQRRRWRLDALDHPAAVPVGRGELAAALDAVLGNLFHHTPEGTEFAVTMRTAPDQVGVLVSDAGPGIADPGLMLQRGRSGGGSTGLGLDIVRRLAESTGGELRIDRSAFGGARVGVWLRTTGAQPRRHRRGRAPRRRPAERTPPTGSP</sequence>
<evidence type="ECO:0000256" key="13">
    <source>
        <dbReference type="SAM" id="MobiDB-lite"/>
    </source>
</evidence>
<evidence type="ECO:0000256" key="2">
    <source>
        <dbReference type="ARBA" id="ARBA00004651"/>
    </source>
</evidence>
<comment type="caution">
    <text evidence="18">The sequence shown here is derived from an EMBL/GenBank/DDBJ whole genome shotgun (WGS) entry which is preliminary data.</text>
</comment>
<dbReference type="PANTHER" id="PTHR44936">
    <property type="entry name" value="SENSOR PROTEIN CREC"/>
    <property type="match status" value="1"/>
</dbReference>
<evidence type="ECO:0000256" key="5">
    <source>
        <dbReference type="ARBA" id="ARBA00022553"/>
    </source>
</evidence>
<gene>
    <name evidence="18" type="ORF">GCM10023195_30550</name>
</gene>
<evidence type="ECO:0000256" key="14">
    <source>
        <dbReference type="SAM" id="Phobius"/>
    </source>
</evidence>
<feature type="chain" id="PRO_5046257260" description="histidine kinase" evidence="15">
    <location>
        <begin position="20"/>
        <end position="454"/>
    </location>
</feature>
<evidence type="ECO:0000256" key="15">
    <source>
        <dbReference type="SAM" id="SignalP"/>
    </source>
</evidence>
<evidence type="ECO:0000256" key="4">
    <source>
        <dbReference type="ARBA" id="ARBA00022475"/>
    </source>
</evidence>
<keyword evidence="7 14" id="KW-0812">Transmembrane</keyword>
<feature type="domain" description="HAMP" evidence="17">
    <location>
        <begin position="170"/>
        <end position="222"/>
    </location>
</feature>
<dbReference type="Gene3D" id="1.10.287.130">
    <property type="match status" value="1"/>
</dbReference>
<keyword evidence="10" id="KW-0067">ATP-binding</keyword>